<dbReference type="PANTHER" id="PTHR10974">
    <property type="entry name" value="FI08016P-RELATED"/>
    <property type="match status" value="1"/>
</dbReference>
<dbReference type="GO" id="GO:0005615">
    <property type="term" value="C:extracellular space"/>
    <property type="evidence" value="ECO:0007669"/>
    <property type="project" value="TreeGrafter"/>
</dbReference>
<name>A0A2A4K9R1_HELVI</name>
<dbReference type="FunFam" id="3.40.720.10:FF:000017">
    <property type="entry name" value="Predicted protein"/>
    <property type="match status" value="1"/>
</dbReference>
<feature type="transmembrane region" description="Helical" evidence="1">
    <location>
        <begin position="16"/>
        <end position="36"/>
    </location>
</feature>
<dbReference type="STRING" id="7102.A0A2A4K9R1"/>
<dbReference type="InterPro" id="IPR017850">
    <property type="entry name" value="Alkaline_phosphatase_core_sf"/>
</dbReference>
<keyword evidence="1" id="KW-0472">Membrane</keyword>
<gene>
    <name evidence="2" type="ORF">B5V51_4717</name>
</gene>
<dbReference type="Gene3D" id="3.40.720.10">
    <property type="entry name" value="Alkaline Phosphatase, subunit A"/>
    <property type="match status" value="1"/>
</dbReference>
<dbReference type="EMBL" id="NWSH01000023">
    <property type="protein sequence ID" value="PCG80644.1"/>
    <property type="molecule type" value="Genomic_DNA"/>
</dbReference>
<evidence type="ECO:0000256" key="1">
    <source>
        <dbReference type="SAM" id="Phobius"/>
    </source>
</evidence>
<protein>
    <submittedName>
        <fullName evidence="2">Uncharacterized protein</fullName>
    </submittedName>
</protein>
<comment type="caution">
    <text evidence="2">The sequence shown here is derived from an EMBL/GenBank/DDBJ whole genome shotgun (WGS) entry which is preliminary data.</text>
</comment>
<accession>A0A2A4K9R1</accession>
<dbReference type="PANTHER" id="PTHR10974:SF73">
    <property type="entry name" value="FI21235P1"/>
    <property type="match status" value="1"/>
</dbReference>
<dbReference type="Pfam" id="PF02995">
    <property type="entry name" value="DUF229"/>
    <property type="match status" value="2"/>
</dbReference>
<proteinExistence type="predicted"/>
<dbReference type="AlphaFoldDB" id="A0A2A4K9R1"/>
<dbReference type="SUPFAM" id="SSF53649">
    <property type="entry name" value="Alkaline phosphatase-like"/>
    <property type="match status" value="1"/>
</dbReference>
<keyword evidence="1" id="KW-1133">Transmembrane helix</keyword>
<dbReference type="CDD" id="cd16021">
    <property type="entry name" value="ALP_like"/>
    <property type="match status" value="1"/>
</dbReference>
<keyword evidence="1" id="KW-0812">Transmembrane</keyword>
<sequence>MSVMVKRWYRSRRSQFIIFTITLVCIIYYLNLHASLQREPDLDLTRRFIENRIEEALREDKGTGCEIPHLDPFAKEVMQFDVVIPPIKCKGNDWVRCYHSECRVVKSILKTTKNVVCKYQDIIYENDYKYHLGPPTEVVGDKPYILDKSDHVKVKCTGTHEKSLLSSTWVGYTLGFRKSVERKSPPPFREDSLNVLIFGFDSTSKNGFIRKMPKSYEYLKNTVKATILHGFIENRIEEALREDKGTGCEIPHLDPFAKEVMQFDVVIPPIKCKGNDWVRCYHSECRVVKSILKTTKNVVCKYQDIIYENDYKYHLGPPTEVVGDKPYILDKSDHVKVKCTGTHEKSLLSSTWVGYTLGFRKSVERKSPPPFREDSLNVLIFGFDSTSKNGFIRKMPKSYEYLKNTVKATILHGYNIVGDGTPAALFPILTGKTELELPDVRKTTKTNGTLDSMPFIFYKLKEDGYRTAYFEDMPWIGTFQYRFNGFRRQPADHYLRSFYLEESTGGKKWWQKTGSKFCVGDTPQFQLMMNITDQFLRLDGKRFGFTFIADITHDNANMISVADDAMLRFLQTLVQRNVFEDTLFMVMGDHGPR</sequence>
<reference evidence="2" key="1">
    <citation type="submission" date="2017-09" db="EMBL/GenBank/DDBJ databases">
        <title>Contemporary evolution of a Lepidopteran species, Heliothis virescens, in response to modern agricultural practices.</title>
        <authorList>
            <person name="Fritz M.L."/>
            <person name="Deyonke A.M."/>
            <person name="Papanicolaou A."/>
            <person name="Micinski S."/>
            <person name="Westbrook J."/>
            <person name="Gould F."/>
        </authorList>
    </citation>
    <scope>NUCLEOTIDE SEQUENCE [LARGE SCALE GENOMIC DNA]</scope>
    <source>
        <strain evidence="2">HvINT-</strain>
        <tissue evidence="2">Whole body</tissue>
    </source>
</reference>
<dbReference type="InterPro" id="IPR004245">
    <property type="entry name" value="DUF229"/>
</dbReference>
<evidence type="ECO:0000313" key="2">
    <source>
        <dbReference type="EMBL" id="PCG80644.1"/>
    </source>
</evidence>
<organism evidence="2">
    <name type="scientific">Heliothis virescens</name>
    <name type="common">Tobacco budworm moth</name>
    <dbReference type="NCBI Taxonomy" id="7102"/>
    <lineage>
        <taxon>Eukaryota</taxon>
        <taxon>Metazoa</taxon>
        <taxon>Ecdysozoa</taxon>
        <taxon>Arthropoda</taxon>
        <taxon>Hexapoda</taxon>
        <taxon>Insecta</taxon>
        <taxon>Pterygota</taxon>
        <taxon>Neoptera</taxon>
        <taxon>Endopterygota</taxon>
        <taxon>Lepidoptera</taxon>
        <taxon>Glossata</taxon>
        <taxon>Ditrysia</taxon>
        <taxon>Noctuoidea</taxon>
        <taxon>Noctuidae</taxon>
        <taxon>Heliothinae</taxon>
        <taxon>Heliothis</taxon>
    </lineage>
</organism>